<organism evidence="1 2">
    <name type="scientific">Entotheonella factor</name>
    <dbReference type="NCBI Taxonomy" id="1429438"/>
    <lineage>
        <taxon>Bacteria</taxon>
        <taxon>Pseudomonadati</taxon>
        <taxon>Nitrospinota/Tectimicrobiota group</taxon>
        <taxon>Candidatus Tectimicrobiota</taxon>
        <taxon>Candidatus Entotheonellia</taxon>
        <taxon>Candidatus Entotheonellales</taxon>
        <taxon>Candidatus Entotheonellaceae</taxon>
        <taxon>Candidatus Entotheonella</taxon>
    </lineage>
</organism>
<name>W4LPI0_ENTF1</name>
<proteinExistence type="predicted"/>
<dbReference type="HOGENOM" id="CLU_1966534_0_0_7"/>
<dbReference type="Pfam" id="PF13975">
    <property type="entry name" value="gag-asp_proteas"/>
    <property type="match status" value="1"/>
</dbReference>
<dbReference type="PATRIC" id="fig|1429438.4.peg.2594"/>
<sequence length="127" mass="13501">MSFPFDSQQGLIIVQAELWGPSGSAVLRLALDTGATVTLINNGILVALGYDPALAPDRIQVTTGSGVEFVPRVTLERIMALGHEYAEFPVLGHTLPPSAGIDGLLGLDFFRGRSLTLDFHTGRVILA</sequence>
<protein>
    <recommendedName>
        <fullName evidence="3">Peptidase A2 domain-containing protein</fullName>
    </recommendedName>
</protein>
<gene>
    <name evidence="1" type="ORF">ETSY1_12955</name>
</gene>
<keyword evidence="2" id="KW-1185">Reference proteome</keyword>
<dbReference type="EMBL" id="AZHW01000387">
    <property type="protein sequence ID" value="ETW99983.1"/>
    <property type="molecule type" value="Genomic_DNA"/>
</dbReference>
<reference evidence="1 2" key="1">
    <citation type="journal article" date="2014" name="Nature">
        <title>An environmental bacterial taxon with a large and distinct metabolic repertoire.</title>
        <authorList>
            <person name="Wilson M.C."/>
            <person name="Mori T."/>
            <person name="Ruckert C."/>
            <person name="Uria A.R."/>
            <person name="Helf M.J."/>
            <person name="Takada K."/>
            <person name="Gernert C."/>
            <person name="Steffens U.A."/>
            <person name="Heycke N."/>
            <person name="Schmitt S."/>
            <person name="Rinke C."/>
            <person name="Helfrich E.J."/>
            <person name="Brachmann A.O."/>
            <person name="Gurgui C."/>
            <person name="Wakimoto T."/>
            <person name="Kracht M."/>
            <person name="Crusemann M."/>
            <person name="Hentschel U."/>
            <person name="Abe I."/>
            <person name="Matsunaga S."/>
            <person name="Kalinowski J."/>
            <person name="Takeyama H."/>
            <person name="Piel J."/>
        </authorList>
    </citation>
    <scope>NUCLEOTIDE SEQUENCE [LARGE SCALE GENOMIC DNA]</scope>
    <source>
        <strain evidence="2">TSY1</strain>
    </source>
</reference>
<evidence type="ECO:0000313" key="1">
    <source>
        <dbReference type="EMBL" id="ETW99983.1"/>
    </source>
</evidence>
<dbReference type="Proteomes" id="UP000019141">
    <property type="component" value="Unassembled WGS sequence"/>
</dbReference>
<accession>W4LPI0</accession>
<evidence type="ECO:0000313" key="2">
    <source>
        <dbReference type="Proteomes" id="UP000019141"/>
    </source>
</evidence>
<dbReference type="Gene3D" id="2.40.70.10">
    <property type="entry name" value="Acid Proteases"/>
    <property type="match status" value="1"/>
</dbReference>
<comment type="caution">
    <text evidence="1">The sequence shown here is derived from an EMBL/GenBank/DDBJ whole genome shotgun (WGS) entry which is preliminary data.</text>
</comment>
<dbReference type="SUPFAM" id="SSF50630">
    <property type="entry name" value="Acid proteases"/>
    <property type="match status" value="1"/>
</dbReference>
<evidence type="ECO:0008006" key="3">
    <source>
        <dbReference type="Google" id="ProtNLM"/>
    </source>
</evidence>
<dbReference type="AlphaFoldDB" id="W4LPI0"/>
<dbReference type="InterPro" id="IPR021109">
    <property type="entry name" value="Peptidase_aspartic_dom_sf"/>
</dbReference>